<dbReference type="AlphaFoldDB" id="A0A1X7M3I5"/>
<name>A0A1X7M3I5_9BURK</name>
<dbReference type="Proteomes" id="UP000193228">
    <property type="component" value="Unassembled WGS sequence"/>
</dbReference>
<reference evidence="2" key="1">
    <citation type="submission" date="2017-04" db="EMBL/GenBank/DDBJ databases">
        <authorList>
            <person name="Varghese N."/>
            <person name="Submissions S."/>
        </authorList>
    </citation>
    <scope>NUCLEOTIDE SEQUENCE [LARGE SCALE GENOMIC DNA]</scope>
    <source>
        <strain evidence="2">LMG 29540</strain>
    </source>
</reference>
<evidence type="ECO:0000313" key="1">
    <source>
        <dbReference type="EMBL" id="SMG60093.1"/>
    </source>
</evidence>
<dbReference type="SUPFAM" id="SSF143744">
    <property type="entry name" value="GlcG-like"/>
    <property type="match status" value="1"/>
</dbReference>
<dbReference type="RefSeq" id="WP_085489161.1">
    <property type="nucleotide sequence ID" value="NZ_FXAT01000015.1"/>
</dbReference>
<dbReference type="InterPro" id="IPR052517">
    <property type="entry name" value="GlcG_carb_metab_protein"/>
</dbReference>
<dbReference type="PANTHER" id="PTHR34309:SF10">
    <property type="entry name" value="SLR1406 PROTEIN"/>
    <property type="match status" value="1"/>
</dbReference>
<dbReference type="InterPro" id="IPR005624">
    <property type="entry name" value="PduO/GlcC-like"/>
</dbReference>
<dbReference type="InterPro" id="IPR038084">
    <property type="entry name" value="PduO/GlcC-like_sf"/>
</dbReference>
<dbReference type="PANTHER" id="PTHR34309">
    <property type="entry name" value="SLR1406 PROTEIN"/>
    <property type="match status" value="1"/>
</dbReference>
<dbReference type="EMBL" id="FXAT01000015">
    <property type="protein sequence ID" value="SMG60093.1"/>
    <property type="molecule type" value="Genomic_DNA"/>
</dbReference>
<keyword evidence="2" id="KW-1185">Reference proteome</keyword>
<evidence type="ECO:0000313" key="2">
    <source>
        <dbReference type="Proteomes" id="UP000193228"/>
    </source>
</evidence>
<dbReference type="Gene3D" id="3.30.450.150">
    <property type="entry name" value="Haem-degrading domain"/>
    <property type="match status" value="1"/>
</dbReference>
<dbReference type="STRING" id="1515439.SAMN06265784_11563"/>
<dbReference type="OrthoDB" id="9815788at2"/>
<dbReference type="Pfam" id="PF03928">
    <property type="entry name" value="HbpS-like"/>
    <property type="match status" value="1"/>
</dbReference>
<protein>
    <submittedName>
        <fullName evidence="1">Uncharacterized conserved protein GlcG, DUF336 family</fullName>
    </submittedName>
</protein>
<proteinExistence type="predicted"/>
<gene>
    <name evidence="1" type="ORF">SAMN06265784_11563</name>
</gene>
<accession>A0A1X7M3I5</accession>
<organism evidence="1 2">
    <name type="scientific">Paraburkholderia susongensis</name>
    <dbReference type="NCBI Taxonomy" id="1515439"/>
    <lineage>
        <taxon>Bacteria</taxon>
        <taxon>Pseudomonadati</taxon>
        <taxon>Pseudomonadota</taxon>
        <taxon>Betaproteobacteria</taxon>
        <taxon>Burkholderiales</taxon>
        <taxon>Burkholderiaceae</taxon>
        <taxon>Paraburkholderia</taxon>
    </lineage>
</organism>
<sequence>MQIFSLDQASAIVDAALAHARAQDCHPMTVAVLDAGGHLLALKREDNSGILRPQIAQAKAWGALGMGHGGRTLAERAAIAPAFYAALTDISGGRIAPVPGGVLVRNAQGDVIGAVGISGDHPDKDEACAIHGIGSVGLHADVN</sequence>